<evidence type="ECO:0000256" key="1">
    <source>
        <dbReference type="SAM" id="MobiDB-lite"/>
    </source>
</evidence>
<organism evidence="2">
    <name type="scientific">bioreactor metagenome</name>
    <dbReference type="NCBI Taxonomy" id="1076179"/>
    <lineage>
        <taxon>unclassified sequences</taxon>
        <taxon>metagenomes</taxon>
        <taxon>ecological metagenomes</taxon>
    </lineage>
</organism>
<proteinExistence type="predicted"/>
<reference evidence="2" key="1">
    <citation type="submission" date="2019-08" db="EMBL/GenBank/DDBJ databases">
        <authorList>
            <person name="Kucharzyk K."/>
            <person name="Murdoch R.W."/>
            <person name="Higgins S."/>
            <person name="Loffler F."/>
        </authorList>
    </citation>
    <scope>NUCLEOTIDE SEQUENCE</scope>
</reference>
<dbReference type="AlphaFoldDB" id="A0A645FND3"/>
<dbReference type="EMBL" id="VSSQ01062825">
    <property type="protein sequence ID" value="MPN15938.1"/>
    <property type="molecule type" value="Genomic_DNA"/>
</dbReference>
<feature type="compositionally biased region" description="Basic and acidic residues" evidence="1">
    <location>
        <begin position="34"/>
        <end position="46"/>
    </location>
</feature>
<protein>
    <submittedName>
        <fullName evidence="2">Uncharacterized protein</fullName>
    </submittedName>
</protein>
<sequence length="86" mass="9478">MKAYSSTAQHQPGLIDLHLHIGVRSVELAEQPDGEPKGDERGDERCPAQSGFGLWLDAQNDQNAQNGEEGDPEEWIHGNIHILPLI</sequence>
<gene>
    <name evidence="2" type="ORF">SDC9_163274</name>
</gene>
<evidence type="ECO:0000313" key="2">
    <source>
        <dbReference type="EMBL" id="MPN15938.1"/>
    </source>
</evidence>
<accession>A0A645FND3</accession>
<name>A0A645FND3_9ZZZZ</name>
<feature type="region of interest" description="Disordered" evidence="1">
    <location>
        <begin position="30"/>
        <end position="50"/>
    </location>
</feature>
<comment type="caution">
    <text evidence="2">The sequence shown here is derived from an EMBL/GenBank/DDBJ whole genome shotgun (WGS) entry which is preliminary data.</text>
</comment>